<dbReference type="AlphaFoldDB" id="A0A2U2C4D7"/>
<organism evidence="1 2">
    <name type="scientific">Pararhodobacter marinus</name>
    <dbReference type="NCBI Taxonomy" id="2184063"/>
    <lineage>
        <taxon>Bacteria</taxon>
        <taxon>Pseudomonadati</taxon>
        <taxon>Pseudomonadota</taxon>
        <taxon>Alphaproteobacteria</taxon>
        <taxon>Rhodobacterales</taxon>
        <taxon>Paracoccaceae</taxon>
        <taxon>Pararhodobacter</taxon>
    </lineage>
</organism>
<gene>
    <name evidence="1" type="ORF">C4N9_20835</name>
</gene>
<dbReference type="GeneID" id="94367344"/>
<dbReference type="InterPro" id="IPR036390">
    <property type="entry name" value="WH_DNA-bd_sf"/>
</dbReference>
<name>A0A2U2C4D7_9RHOB</name>
<dbReference type="RefSeq" id="WP_109535270.1">
    <property type="nucleotide sequence ID" value="NZ_QEYD01000017.1"/>
</dbReference>
<sequence>MTQHPRTLAEAAALEVEAARRNGLYGATWDTKARSQNNAAQEDRRKAKRHAACRLYLGALADGDLTIAGLARAIGRTPSAASQQSKIIEAEGLLRRYSLGDRSWAAITPAGRAWLAEHDSAGGEA</sequence>
<dbReference type="OrthoDB" id="9963081at2"/>
<comment type="caution">
    <text evidence="1">The sequence shown here is derived from an EMBL/GenBank/DDBJ whole genome shotgun (WGS) entry which is preliminary data.</text>
</comment>
<accession>A0A2U2C4D7</accession>
<protein>
    <recommendedName>
        <fullName evidence="3">MarR family transcriptional regulator</fullName>
    </recommendedName>
</protein>
<dbReference type="InterPro" id="IPR036388">
    <property type="entry name" value="WH-like_DNA-bd_sf"/>
</dbReference>
<dbReference type="Proteomes" id="UP000244940">
    <property type="component" value="Unassembled WGS sequence"/>
</dbReference>
<dbReference type="SUPFAM" id="SSF46785">
    <property type="entry name" value="Winged helix' DNA-binding domain"/>
    <property type="match status" value="1"/>
</dbReference>
<evidence type="ECO:0008006" key="3">
    <source>
        <dbReference type="Google" id="ProtNLM"/>
    </source>
</evidence>
<evidence type="ECO:0000313" key="2">
    <source>
        <dbReference type="Proteomes" id="UP000244940"/>
    </source>
</evidence>
<proteinExistence type="predicted"/>
<dbReference type="EMBL" id="QEYD01000017">
    <property type="protein sequence ID" value="PWE26709.1"/>
    <property type="molecule type" value="Genomic_DNA"/>
</dbReference>
<dbReference type="Gene3D" id="1.10.10.10">
    <property type="entry name" value="Winged helix-like DNA-binding domain superfamily/Winged helix DNA-binding domain"/>
    <property type="match status" value="1"/>
</dbReference>
<reference evidence="1 2" key="1">
    <citation type="submission" date="2018-05" db="EMBL/GenBank/DDBJ databases">
        <title>Pararhodobacter marina sp. nov., isolated from deep-sea water of the Indian Ocean.</title>
        <authorList>
            <person name="Lai Q.Sr."/>
            <person name="Liu X."/>
            <person name="Shao Z."/>
        </authorList>
    </citation>
    <scope>NUCLEOTIDE SEQUENCE [LARGE SCALE GENOMIC DNA]</scope>
    <source>
        <strain evidence="1 2">CIC4N-9</strain>
    </source>
</reference>
<keyword evidence="2" id="KW-1185">Reference proteome</keyword>
<evidence type="ECO:0000313" key="1">
    <source>
        <dbReference type="EMBL" id="PWE26709.1"/>
    </source>
</evidence>